<accession>A0A2N0UYT5</accession>
<feature type="transmembrane region" description="Helical" evidence="7">
    <location>
        <begin position="202"/>
        <end position="225"/>
    </location>
</feature>
<dbReference type="AlphaFoldDB" id="A0A2N0UYT5"/>
<feature type="transmembrane region" description="Helical" evidence="7">
    <location>
        <begin position="290"/>
        <end position="313"/>
    </location>
</feature>
<organism evidence="8 9">
    <name type="scientific">Ruminococcus bromii</name>
    <dbReference type="NCBI Taxonomy" id="40518"/>
    <lineage>
        <taxon>Bacteria</taxon>
        <taxon>Bacillati</taxon>
        <taxon>Bacillota</taxon>
        <taxon>Clostridia</taxon>
        <taxon>Eubacteriales</taxon>
        <taxon>Oscillospiraceae</taxon>
        <taxon>Ruminococcus</taxon>
    </lineage>
</organism>
<dbReference type="GO" id="GO:0015297">
    <property type="term" value="F:antiporter activity"/>
    <property type="evidence" value="ECO:0007669"/>
    <property type="project" value="InterPro"/>
</dbReference>
<evidence type="ECO:0000256" key="5">
    <source>
        <dbReference type="ARBA" id="ARBA00022989"/>
    </source>
</evidence>
<dbReference type="Pfam" id="PF01554">
    <property type="entry name" value="MatE"/>
    <property type="match status" value="2"/>
</dbReference>
<keyword evidence="6 7" id="KW-0472">Membrane</keyword>
<comment type="caution">
    <text evidence="8">The sequence shown here is derived from an EMBL/GenBank/DDBJ whole genome shotgun (WGS) entry which is preliminary data.</text>
</comment>
<evidence type="ECO:0000256" key="7">
    <source>
        <dbReference type="SAM" id="Phobius"/>
    </source>
</evidence>
<dbReference type="PIRSF" id="PIRSF006603">
    <property type="entry name" value="DinF"/>
    <property type="match status" value="1"/>
</dbReference>
<gene>
    <name evidence="8" type="primary">norM</name>
    <name evidence="8" type="ORF">RBATCC27255_00631</name>
</gene>
<evidence type="ECO:0000313" key="9">
    <source>
        <dbReference type="Proteomes" id="UP000233425"/>
    </source>
</evidence>
<evidence type="ECO:0000256" key="3">
    <source>
        <dbReference type="ARBA" id="ARBA00022475"/>
    </source>
</evidence>
<dbReference type="InterPro" id="IPR047135">
    <property type="entry name" value="YsiQ"/>
</dbReference>
<dbReference type="Proteomes" id="UP000233425">
    <property type="component" value="Unassembled WGS sequence"/>
</dbReference>
<feature type="transmembrane region" description="Helical" evidence="7">
    <location>
        <begin position="167"/>
        <end position="190"/>
    </location>
</feature>
<evidence type="ECO:0000256" key="6">
    <source>
        <dbReference type="ARBA" id="ARBA00023136"/>
    </source>
</evidence>
<feature type="transmembrane region" description="Helical" evidence="7">
    <location>
        <begin position="356"/>
        <end position="374"/>
    </location>
</feature>
<feature type="transmembrane region" description="Helical" evidence="7">
    <location>
        <begin position="62"/>
        <end position="85"/>
    </location>
</feature>
<proteinExistence type="predicted"/>
<evidence type="ECO:0000256" key="2">
    <source>
        <dbReference type="ARBA" id="ARBA00022448"/>
    </source>
</evidence>
<feature type="transmembrane region" description="Helical" evidence="7">
    <location>
        <begin position="264"/>
        <end position="284"/>
    </location>
</feature>
<feature type="transmembrane region" description="Helical" evidence="7">
    <location>
        <begin position="138"/>
        <end position="160"/>
    </location>
</feature>
<dbReference type="InterPro" id="IPR002528">
    <property type="entry name" value="MATE_fam"/>
</dbReference>
<reference evidence="8" key="1">
    <citation type="journal article" date="2018" name="Environ. Microbiol.">
        <title>Sporulation capability and amylosome conservation among diverse human colonic and rumen isolates of the keystone starch-degrader Ruminococcus bromii.</title>
        <authorList>
            <person name="Mukhopadhya I."/>
            <person name="Morais S."/>
            <person name="Laverde-Gomez J."/>
            <person name="Sheridan P.O."/>
            <person name="Walker A.W."/>
            <person name="Kelly W."/>
            <person name="Klieve A.V."/>
            <person name="Ouwerkerk D."/>
            <person name="Duncan S.H."/>
            <person name="Louis P."/>
            <person name="Koropatkin N."/>
            <person name="Cockburn D."/>
            <person name="Kibler R."/>
            <person name="Cooper P.J."/>
            <person name="Sandoval C."/>
            <person name="Crost E."/>
            <person name="Juge N."/>
            <person name="Bayer E.A."/>
            <person name="Flint H.J."/>
        </authorList>
    </citation>
    <scope>NUCLEOTIDE SEQUENCE [LARGE SCALE GENOMIC DNA]</scope>
    <source>
        <strain evidence="8">ATCC 27255</strain>
    </source>
</reference>
<dbReference type="RefSeq" id="WP_101028715.1">
    <property type="nucleotide sequence ID" value="NZ_CABMMZ010000032.1"/>
</dbReference>
<keyword evidence="5 7" id="KW-1133">Transmembrane helix</keyword>
<dbReference type="GO" id="GO:0042910">
    <property type="term" value="F:xenobiotic transmembrane transporter activity"/>
    <property type="evidence" value="ECO:0007669"/>
    <property type="project" value="InterPro"/>
</dbReference>
<feature type="transmembrane region" description="Helical" evidence="7">
    <location>
        <begin position="395"/>
        <end position="417"/>
    </location>
</feature>
<dbReference type="GO" id="GO:0005886">
    <property type="term" value="C:plasma membrane"/>
    <property type="evidence" value="ECO:0007669"/>
    <property type="project" value="UniProtKB-SubCell"/>
</dbReference>
<dbReference type="PANTHER" id="PTHR42925:SF1">
    <property type="entry name" value="VIRULENCE FACTOR MVIN"/>
    <property type="match status" value="1"/>
</dbReference>
<evidence type="ECO:0000313" key="8">
    <source>
        <dbReference type="EMBL" id="PKD32144.1"/>
    </source>
</evidence>
<keyword evidence="2" id="KW-0813">Transport</keyword>
<keyword evidence="4 7" id="KW-0812">Transmembrane</keyword>
<dbReference type="EMBL" id="NNSR01000032">
    <property type="protein sequence ID" value="PKD32144.1"/>
    <property type="molecule type" value="Genomic_DNA"/>
</dbReference>
<evidence type="ECO:0000256" key="4">
    <source>
        <dbReference type="ARBA" id="ARBA00022692"/>
    </source>
</evidence>
<protein>
    <submittedName>
        <fullName evidence="8">Na(+)/drug antiporter</fullName>
    </submittedName>
</protein>
<dbReference type="PANTHER" id="PTHR42925">
    <property type="entry name" value="MULTIDRUG AND TOXIN EFFLUX PROTEIN MATE FAMILY"/>
    <property type="match status" value="1"/>
</dbReference>
<keyword evidence="3" id="KW-1003">Cell membrane</keyword>
<sequence>MSATSSKLKNPNDSVMNQRVIKLAWPIFLQLLLGVSLGYVDTIMLSNYNSTAVGAIGNANQVLGFLTLAFNIISSATGIIVSQYLGAGKKEKMNMIYTVALSFNFVLSIVISLVVFIFSRNLLEAMQVPAAMLDESDMYMRIVGGTIFTQALINAFNSIFASNGKTVFGMIIGLGMNIINICGNALLLYGPLQVLGLGASGAAVSTCGSRVIAVIASVIYFYTVIKGKFSLKYLRPFPYDVLKSLLKLGIPTAGENISYDCSQLFLQAFINTMGIVAINAKIYANMLSMFTYMIALAAANATQIIVGHSIGAHDYDFAYRRVLKTLRFGMIISISVAIINWLISPFTLGLFTGDKAVIALGSTVMFIAIILEFGRTTNLVIINSMKAAGDVKFPTALAIFSMWILSVGLGWLLGIFFGMGLTGIWIAMAADEIFRGVVVLIRWIKGGWRGKRVVLEEKTNSNGTAKATA</sequence>
<dbReference type="NCBIfam" id="TIGR00797">
    <property type="entry name" value="matE"/>
    <property type="match status" value="1"/>
</dbReference>
<evidence type="ECO:0000256" key="1">
    <source>
        <dbReference type="ARBA" id="ARBA00004651"/>
    </source>
</evidence>
<feature type="transmembrane region" description="Helical" evidence="7">
    <location>
        <begin position="423"/>
        <end position="444"/>
    </location>
</feature>
<feature type="transmembrane region" description="Helical" evidence="7">
    <location>
        <begin position="325"/>
        <end position="344"/>
    </location>
</feature>
<dbReference type="CDD" id="cd13134">
    <property type="entry name" value="MATE_like_8"/>
    <property type="match status" value="1"/>
</dbReference>
<keyword evidence="9" id="KW-1185">Reference proteome</keyword>
<comment type="subcellular location">
    <subcellularLocation>
        <location evidence="1">Cell membrane</location>
        <topology evidence="1">Multi-pass membrane protein</topology>
    </subcellularLocation>
</comment>
<dbReference type="InterPro" id="IPR048279">
    <property type="entry name" value="MdtK-like"/>
</dbReference>
<name>A0A2N0UYT5_9FIRM</name>
<feature type="transmembrane region" description="Helical" evidence="7">
    <location>
        <begin position="97"/>
        <end position="118"/>
    </location>
</feature>